<dbReference type="AlphaFoldDB" id="A0A5E4PI91"/>
<feature type="binding site" evidence="15 16">
    <location>
        <position position="112"/>
    </location>
    <ligand>
        <name>S-adenosyl-L-methionine</name>
        <dbReference type="ChEBI" id="CHEBI:59789"/>
    </ligand>
</feature>
<feature type="domain" description="tRNA methyltransferase TRMD/TRM10-type" evidence="18">
    <location>
        <begin position="1"/>
        <end position="224"/>
    </location>
</feature>
<evidence type="ECO:0000256" key="14">
    <source>
        <dbReference type="ARBA" id="ARBA00047783"/>
    </source>
</evidence>
<dbReference type="NCBIfam" id="TIGR00088">
    <property type="entry name" value="trmD"/>
    <property type="match status" value="1"/>
</dbReference>
<accession>A0A5E4PI91</accession>
<keyword evidence="20" id="KW-1185">Reference proteome</keyword>
<gene>
    <name evidence="15 19" type="primary">trmD</name>
    <name evidence="19" type="ORF">AQUSIP_15940</name>
</gene>
<evidence type="ECO:0000256" key="9">
    <source>
        <dbReference type="ARBA" id="ARBA00022679"/>
    </source>
</evidence>
<dbReference type="Gene3D" id="3.40.1280.10">
    <property type="match status" value="1"/>
</dbReference>
<dbReference type="RefSeq" id="WP_148339513.1">
    <property type="nucleotide sequence ID" value="NZ_LR699119.1"/>
</dbReference>
<dbReference type="GO" id="GO:0005829">
    <property type="term" value="C:cytosol"/>
    <property type="evidence" value="ECO:0007669"/>
    <property type="project" value="TreeGrafter"/>
</dbReference>
<dbReference type="InterPro" id="IPR029026">
    <property type="entry name" value="tRNA_m1G_MTases_N"/>
</dbReference>
<evidence type="ECO:0000256" key="7">
    <source>
        <dbReference type="ARBA" id="ARBA00022490"/>
    </source>
</evidence>
<dbReference type="SUPFAM" id="SSF75217">
    <property type="entry name" value="alpha/beta knot"/>
    <property type="match status" value="1"/>
</dbReference>
<dbReference type="InterPro" id="IPR023148">
    <property type="entry name" value="tRNA_m1G_MeTrfase_C_sf"/>
</dbReference>
<evidence type="ECO:0000256" key="8">
    <source>
        <dbReference type="ARBA" id="ARBA00022603"/>
    </source>
</evidence>
<name>A0A5E4PI91_9COXI</name>
<evidence type="ECO:0000313" key="19">
    <source>
        <dbReference type="EMBL" id="VVC76285.1"/>
    </source>
</evidence>
<dbReference type="FunFam" id="3.40.1280.10:FF:000001">
    <property type="entry name" value="tRNA (guanine-N(1)-)-methyltransferase"/>
    <property type="match status" value="1"/>
</dbReference>
<dbReference type="InterPro" id="IPR002649">
    <property type="entry name" value="tRNA_m1G_MeTrfase_TrmD"/>
</dbReference>
<evidence type="ECO:0000256" key="6">
    <source>
        <dbReference type="ARBA" id="ARBA00014679"/>
    </source>
</evidence>
<dbReference type="PANTHER" id="PTHR46417">
    <property type="entry name" value="TRNA (GUANINE-N(1)-)-METHYLTRANSFERASE"/>
    <property type="match status" value="1"/>
</dbReference>
<evidence type="ECO:0000256" key="4">
    <source>
        <dbReference type="ARBA" id="ARBA00011738"/>
    </source>
</evidence>
<dbReference type="PANTHER" id="PTHR46417:SF1">
    <property type="entry name" value="TRNA (GUANINE-N(1)-)-METHYLTRANSFERASE"/>
    <property type="match status" value="1"/>
</dbReference>
<keyword evidence="11 15" id="KW-0819">tRNA processing</keyword>
<evidence type="ECO:0000256" key="17">
    <source>
        <dbReference type="RuleBase" id="RU003464"/>
    </source>
</evidence>
<organism evidence="19 20">
    <name type="scientific">Aquicella siphonis</name>
    <dbReference type="NCBI Taxonomy" id="254247"/>
    <lineage>
        <taxon>Bacteria</taxon>
        <taxon>Pseudomonadati</taxon>
        <taxon>Pseudomonadota</taxon>
        <taxon>Gammaproteobacteria</taxon>
        <taxon>Legionellales</taxon>
        <taxon>Coxiellaceae</taxon>
        <taxon>Aquicella</taxon>
    </lineage>
</organism>
<evidence type="ECO:0000313" key="20">
    <source>
        <dbReference type="Proteomes" id="UP000324194"/>
    </source>
</evidence>
<evidence type="ECO:0000256" key="5">
    <source>
        <dbReference type="ARBA" id="ARBA00012807"/>
    </source>
</evidence>
<dbReference type="KEGG" id="asip:AQUSIP_15940"/>
<dbReference type="Proteomes" id="UP000324194">
    <property type="component" value="Chromosome 1"/>
</dbReference>
<keyword evidence="9 15" id="KW-0808">Transferase</keyword>
<evidence type="ECO:0000256" key="3">
    <source>
        <dbReference type="ARBA" id="ARBA00007630"/>
    </source>
</evidence>
<evidence type="ECO:0000256" key="10">
    <source>
        <dbReference type="ARBA" id="ARBA00022691"/>
    </source>
</evidence>
<evidence type="ECO:0000256" key="1">
    <source>
        <dbReference type="ARBA" id="ARBA00002634"/>
    </source>
</evidence>
<reference evidence="19 20" key="1">
    <citation type="submission" date="2019-08" db="EMBL/GenBank/DDBJ databases">
        <authorList>
            <person name="Guy L."/>
        </authorList>
    </citation>
    <scope>NUCLEOTIDE SEQUENCE [LARGE SCALE GENOMIC DNA]</scope>
    <source>
        <strain evidence="19 20">SGT-108</strain>
    </source>
</reference>
<dbReference type="EC" id="2.1.1.228" evidence="5 15"/>
<evidence type="ECO:0000256" key="15">
    <source>
        <dbReference type="HAMAP-Rule" id="MF_00605"/>
    </source>
</evidence>
<dbReference type="CDD" id="cd18080">
    <property type="entry name" value="TrmD-like"/>
    <property type="match status" value="1"/>
</dbReference>
<comment type="subunit">
    <text evidence="4 15 17">Homodimer.</text>
</comment>
<comment type="function">
    <text evidence="1 15 17">Specifically methylates guanosine-37 in various tRNAs.</text>
</comment>
<dbReference type="GO" id="GO:0002939">
    <property type="term" value="P:tRNA N1-guanine methylation"/>
    <property type="evidence" value="ECO:0007669"/>
    <property type="project" value="TreeGrafter"/>
</dbReference>
<dbReference type="GO" id="GO:0052906">
    <property type="term" value="F:tRNA (guanine(37)-N1)-methyltransferase activity"/>
    <property type="evidence" value="ECO:0007669"/>
    <property type="project" value="UniProtKB-UniRule"/>
</dbReference>
<keyword evidence="8 15" id="KW-0489">Methyltransferase</keyword>
<evidence type="ECO:0000256" key="11">
    <source>
        <dbReference type="ARBA" id="ARBA00022694"/>
    </source>
</evidence>
<dbReference type="NCBIfam" id="NF000648">
    <property type="entry name" value="PRK00026.1"/>
    <property type="match status" value="1"/>
</dbReference>
<dbReference type="InterPro" id="IPR016009">
    <property type="entry name" value="tRNA_MeTrfase_TRMD/TRM10"/>
</dbReference>
<dbReference type="PIRSF" id="PIRSF000386">
    <property type="entry name" value="tRNA_mtase"/>
    <property type="match status" value="1"/>
</dbReference>
<proteinExistence type="inferred from homology"/>
<comment type="catalytic activity">
    <reaction evidence="14 15 17">
        <text>guanosine(37) in tRNA + S-adenosyl-L-methionine = N(1)-methylguanosine(37) in tRNA + S-adenosyl-L-homocysteine + H(+)</text>
        <dbReference type="Rhea" id="RHEA:36899"/>
        <dbReference type="Rhea" id="RHEA-COMP:10145"/>
        <dbReference type="Rhea" id="RHEA-COMP:10147"/>
        <dbReference type="ChEBI" id="CHEBI:15378"/>
        <dbReference type="ChEBI" id="CHEBI:57856"/>
        <dbReference type="ChEBI" id="CHEBI:59789"/>
        <dbReference type="ChEBI" id="CHEBI:73542"/>
        <dbReference type="ChEBI" id="CHEBI:74269"/>
        <dbReference type="EC" id="2.1.1.228"/>
    </reaction>
</comment>
<keyword evidence="7 15" id="KW-0963">Cytoplasm</keyword>
<dbReference type="EMBL" id="LR699119">
    <property type="protein sequence ID" value="VVC76285.1"/>
    <property type="molecule type" value="Genomic_DNA"/>
</dbReference>
<comment type="subcellular location">
    <subcellularLocation>
        <location evidence="2 15 17">Cytoplasm</location>
    </subcellularLocation>
</comment>
<dbReference type="FunFam" id="1.10.1270.20:FF:000001">
    <property type="entry name" value="tRNA (guanine-N(1)-)-methyltransferase"/>
    <property type="match status" value="1"/>
</dbReference>
<evidence type="ECO:0000256" key="16">
    <source>
        <dbReference type="PIRSR" id="PIRSR000386-1"/>
    </source>
</evidence>
<feature type="binding site" evidence="15 16">
    <location>
        <begin position="132"/>
        <end position="137"/>
    </location>
    <ligand>
        <name>S-adenosyl-L-methionine</name>
        <dbReference type="ChEBI" id="CHEBI:59789"/>
    </ligand>
</feature>
<evidence type="ECO:0000256" key="2">
    <source>
        <dbReference type="ARBA" id="ARBA00004496"/>
    </source>
</evidence>
<keyword evidence="10 15" id="KW-0949">S-adenosyl-L-methionine</keyword>
<evidence type="ECO:0000259" key="18">
    <source>
        <dbReference type="Pfam" id="PF01746"/>
    </source>
</evidence>
<dbReference type="HAMAP" id="MF_00605">
    <property type="entry name" value="TrmD"/>
    <property type="match status" value="1"/>
</dbReference>
<evidence type="ECO:0000256" key="12">
    <source>
        <dbReference type="ARBA" id="ARBA00029736"/>
    </source>
</evidence>
<dbReference type="OrthoDB" id="9807416at2"/>
<dbReference type="Pfam" id="PF01746">
    <property type="entry name" value="tRNA_m1G_MT"/>
    <property type="match status" value="1"/>
</dbReference>
<sequence length="249" mass="27921">MWFGIVSLFPEVFQALDSGITGRAIRDRLISLNFWNPRDFAYDRHKSVDDRPYGGGPGMVMLAEPLQSAIHAARQAAPVPPSVIYLSPQGRRFDQEAAQELAARSSLILLAGRYEGIDERIIEQEVDEEWSIGDYILTGGELAAMVMIDVLTRLLPGAVGDENSVTQDSLTSGLLKYPQYTRPETFAGTRVPEVLLSGNHKQIDQWRLKISLGKTWLRRPDLLAKKQLSAVEIRLLSEFIEEFIKNKPV</sequence>
<dbReference type="Gene3D" id="1.10.1270.20">
    <property type="entry name" value="tRNA(m1g37)methyltransferase, domain 2"/>
    <property type="match status" value="1"/>
</dbReference>
<dbReference type="InterPro" id="IPR029028">
    <property type="entry name" value="Alpha/beta_knot_MTases"/>
</dbReference>
<comment type="similarity">
    <text evidence="3 15 17">Belongs to the RNA methyltransferase TrmD family.</text>
</comment>
<protein>
    <recommendedName>
        <fullName evidence="6 15">tRNA (guanine-N(1)-)-methyltransferase</fullName>
        <ecNumber evidence="5 15">2.1.1.228</ecNumber>
    </recommendedName>
    <alternativeName>
        <fullName evidence="12 15">M1G-methyltransferase</fullName>
    </alternativeName>
    <alternativeName>
        <fullName evidence="13 15">tRNA [GM37] methyltransferase</fullName>
    </alternativeName>
</protein>
<evidence type="ECO:0000256" key="13">
    <source>
        <dbReference type="ARBA" id="ARBA00033392"/>
    </source>
</evidence>